<reference evidence="3" key="2">
    <citation type="submission" date="2023-05" db="EMBL/GenBank/DDBJ databases">
        <authorList>
            <consortium name="Lawrence Berkeley National Laboratory"/>
            <person name="Steindorff A."/>
            <person name="Hensen N."/>
            <person name="Bonometti L."/>
            <person name="Westerberg I."/>
            <person name="Brannstrom I.O."/>
            <person name="Guillou S."/>
            <person name="Cros-Aarteil S."/>
            <person name="Calhoun S."/>
            <person name="Haridas S."/>
            <person name="Kuo A."/>
            <person name="Mondo S."/>
            <person name="Pangilinan J."/>
            <person name="Riley R."/>
            <person name="Labutti K."/>
            <person name="Andreopoulos B."/>
            <person name="Lipzen A."/>
            <person name="Chen C."/>
            <person name="Yanf M."/>
            <person name="Daum C."/>
            <person name="Ng V."/>
            <person name="Clum A."/>
            <person name="Ohm R."/>
            <person name="Martin F."/>
            <person name="Silar P."/>
            <person name="Natvig D."/>
            <person name="Lalanne C."/>
            <person name="Gautier V."/>
            <person name="Ament-Velasquez S.L."/>
            <person name="Kruys A."/>
            <person name="Hutchinson M.I."/>
            <person name="Powell A.J."/>
            <person name="Barry K."/>
            <person name="Miller A.N."/>
            <person name="Grigoriev I.V."/>
            <person name="Debuchy R."/>
            <person name="Gladieux P."/>
            <person name="Thoren M.H."/>
            <person name="Johannesson H."/>
        </authorList>
    </citation>
    <scope>NUCLEOTIDE SEQUENCE</scope>
    <source>
        <strain evidence="3">CBS 123565</strain>
    </source>
</reference>
<feature type="domain" description="G" evidence="2">
    <location>
        <begin position="13"/>
        <end position="72"/>
    </location>
</feature>
<gene>
    <name evidence="3" type="ORF">BT67DRAFT_35934</name>
</gene>
<evidence type="ECO:0000313" key="4">
    <source>
        <dbReference type="Proteomes" id="UP001304895"/>
    </source>
</evidence>
<comment type="caution">
    <text evidence="3">The sequence shown here is derived from an EMBL/GenBank/DDBJ whole genome shotgun (WGS) entry which is preliminary data.</text>
</comment>
<evidence type="ECO:0000259" key="2">
    <source>
        <dbReference type="Pfam" id="PF01926"/>
    </source>
</evidence>
<dbReference type="Gene3D" id="3.40.50.300">
    <property type="entry name" value="P-loop containing nucleotide triphosphate hydrolases"/>
    <property type="match status" value="1"/>
</dbReference>
<dbReference type="Proteomes" id="UP001304895">
    <property type="component" value="Unassembled WGS sequence"/>
</dbReference>
<dbReference type="SUPFAM" id="SSF52540">
    <property type="entry name" value="P-loop containing nucleoside triphosphate hydrolases"/>
    <property type="match status" value="1"/>
</dbReference>
<keyword evidence="1" id="KW-0175">Coiled coil</keyword>
<organism evidence="3 4">
    <name type="scientific">Trichocladium antarcticum</name>
    <dbReference type="NCBI Taxonomy" id="1450529"/>
    <lineage>
        <taxon>Eukaryota</taxon>
        <taxon>Fungi</taxon>
        <taxon>Dikarya</taxon>
        <taxon>Ascomycota</taxon>
        <taxon>Pezizomycotina</taxon>
        <taxon>Sordariomycetes</taxon>
        <taxon>Sordariomycetidae</taxon>
        <taxon>Sordariales</taxon>
        <taxon>Chaetomiaceae</taxon>
        <taxon>Trichocladium</taxon>
    </lineage>
</organism>
<dbReference type="EMBL" id="MU853410">
    <property type="protein sequence ID" value="KAK4133945.1"/>
    <property type="molecule type" value="Genomic_DNA"/>
</dbReference>
<dbReference type="Pfam" id="PF01926">
    <property type="entry name" value="MMR_HSR1"/>
    <property type="match status" value="1"/>
</dbReference>
<sequence length="418" mass="46279">MDVASLSDDDIVIAVMGVTGSGKSTFISLLAAQSVRVGHSLASCTADIGIYSFSHGDRTVHLIDTPGFDDTSRSDTEILKEIAFFLAALYARKVQLAGIIHLHRITDPRIQGSALKSLHIFQQLCGERGLASVVLATTMWAGLDATDAGRQTGQQRLQDLQKPEFWGGMLQHGSRIARHDGTAASARAIVASLLADATSGAVLDIQVQLVDERRTLDDTAAGQLVQAEMRAARRRFEADLREYQAGMELALQQQDRATLELLRREREDAERRAARLSADSGRLRVSLQELAREKGAGDRAQAQARQRQAVDDAAATGVWRGGSWLESQAGAGRCEREGENRDRHRCQMQQLWLDHRREAEVRGERMRAMERQLVLVAEKAELERQVLRRSRRTVMRVNPVAALCQGLLDLFMPWEGGR</sequence>
<accession>A0AAN6UJK5</accession>
<evidence type="ECO:0000313" key="3">
    <source>
        <dbReference type="EMBL" id="KAK4133945.1"/>
    </source>
</evidence>
<feature type="coiled-coil region" evidence="1">
    <location>
        <begin position="252"/>
        <end position="279"/>
    </location>
</feature>
<dbReference type="GO" id="GO:0016787">
    <property type="term" value="F:hydrolase activity"/>
    <property type="evidence" value="ECO:0007669"/>
    <property type="project" value="UniProtKB-KW"/>
</dbReference>
<dbReference type="InterPro" id="IPR027417">
    <property type="entry name" value="P-loop_NTPase"/>
</dbReference>
<dbReference type="AlphaFoldDB" id="A0AAN6UJK5"/>
<protein>
    <submittedName>
        <fullName evidence="3">P-loop containing nucleoside triphosphate hydrolase protein</fullName>
    </submittedName>
</protein>
<name>A0AAN6UJK5_9PEZI</name>
<keyword evidence="3" id="KW-0378">Hydrolase</keyword>
<proteinExistence type="predicted"/>
<reference evidence="3" key="1">
    <citation type="journal article" date="2023" name="Mol. Phylogenet. Evol.">
        <title>Genome-scale phylogeny and comparative genomics of the fungal order Sordariales.</title>
        <authorList>
            <person name="Hensen N."/>
            <person name="Bonometti L."/>
            <person name="Westerberg I."/>
            <person name="Brannstrom I.O."/>
            <person name="Guillou S."/>
            <person name="Cros-Aarteil S."/>
            <person name="Calhoun S."/>
            <person name="Haridas S."/>
            <person name="Kuo A."/>
            <person name="Mondo S."/>
            <person name="Pangilinan J."/>
            <person name="Riley R."/>
            <person name="LaButti K."/>
            <person name="Andreopoulos B."/>
            <person name="Lipzen A."/>
            <person name="Chen C."/>
            <person name="Yan M."/>
            <person name="Daum C."/>
            <person name="Ng V."/>
            <person name="Clum A."/>
            <person name="Steindorff A."/>
            <person name="Ohm R.A."/>
            <person name="Martin F."/>
            <person name="Silar P."/>
            <person name="Natvig D.O."/>
            <person name="Lalanne C."/>
            <person name="Gautier V."/>
            <person name="Ament-Velasquez S.L."/>
            <person name="Kruys A."/>
            <person name="Hutchinson M.I."/>
            <person name="Powell A.J."/>
            <person name="Barry K."/>
            <person name="Miller A.N."/>
            <person name="Grigoriev I.V."/>
            <person name="Debuchy R."/>
            <person name="Gladieux P."/>
            <person name="Hiltunen Thoren M."/>
            <person name="Johannesson H."/>
        </authorList>
    </citation>
    <scope>NUCLEOTIDE SEQUENCE</scope>
    <source>
        <strain evidence="3">CBS 123565</strain>
    </source>
</reference>
<keyword evidence="4" id="KW-1185">Reference proteome</keyword>
<evidence type="ECO:0000256" key="1">
    <source>
        <dbReference type="SAM" id="Coils"/>
    </source>
</evidence>
<dbReference type="GO" id="GO:0005525">
    <property type="term" value="F:GTP binding"/>
    <property type="evidence" value="ECO:0007669"/>
    <property type="project" value="InterPro"/>
</dbReference>
<dbReference type="InterPro" id="IPR006073">
    <property type="entry name" value="GTP-bd"/>
</dbReference>
<dbReference type="CDD" id="cd00882">
    <property type="entry name" value="Ras_like_GTPase"/>
    <property type="match status" value="1"/>
</dbReference>